<keyword evidence="5 7" id="KW-0472">Membrane</keyword>
<dbReference type="InterPro" id="IPR036938">
    <property type="entry name" value="PAP2/HPO_sf"/>
</dbReference>
<feature type="transmembrane region" description="Helical" evidence="7">
    <location>
        <begin position="25"/>
        <end position="46"/>
    </location>
</feature>
<evidence type="ECO:0000256" key="6">
    <source>
        <dbReference type="SAM" id="MobiDB-lite"/>
    </source>
</evidence>
<dbReference type="PANTHER" id="PTHR10165:SF35">
    <property type="entry name" value="RE23632P"/>
    <property type="match status" value="1"/>
</dbReference>
<feature type="compositionally biased region" description="Polar residues" evidence="6">
    <location>
        <begin position="278"/>
        <end position="292"/>
    </location>
</feature>
<comment type="caution">
    <text evidence="9">The sequence shown here is derived from an EMBL/GenBank/DDBJ whole genome shotgun (WGS) entry which is preliminary data.</text>
</comment>
<dbReference type="InterPro" id="IPR043216">
    <property type="entry name" value="PAP-like"/>
</dbReference>
<evidence type="ECO:0000256" key="1">
    <source>
        <dbReference type="ARBA" id="ARBA00004141"/>
    </source>
</evidence>
<dbReference type="HOGENOM" id="CLU_021458_6_0_1"/>
<evidence type="ECO:0000313" key="9">
    <source>
        <dbReference type="EMBL" id="CCA69931.1"/>
    </source>
</evidence>
<dbReference type="SMART" id="SM00014">
    <property type="entry name" value="acidPPc"/>
    <property type="match status" value="1"/>
</dbReference>
<name>G4TF46_SERID</name>
<sequence>MSAPPAPSSDSQVYKRNVRVRRWKLLASYFGDWFLTVALAALFLALENVHGFRRRFSLQDESIQYPFTVKERVPNWLLGVICLGIPGVLMPIVNLLTVRMLWDLHNSWLGLVLSLAISGSITQIFKITAGRPRPDLIARCAPVQGAQNPPVYGLVDDSICTQTEYAIMIDGWRSFSSGHSCLSFAGLGFLSLYLAGKLHLFDSRGQTSKAWISIFPLFGAALVATTRTMDYRHHWQDVLVGAVIGITTAYFAYRQYYPTLESPLSHRPFSPRYAPIQAQGSKDANGDKSGNQDVELGPVQEQGATGVEGTVPR</sequence>
<dbReference type="EMBL" id="CAFZ01000067">
    <property type="protein sequence ID" value="CCA69931.1"/>
    <property type="molecule type" value="Genomic_DNA"/>
</dbReference>
<evidence type="ECO:0000256" key="4">
    <source>
        <dbReference type="ARBA" id="ARBA00022989"/>
    </source>
</evidence>
<dbReference type="PANTHER" id="PTHR10165">
    <property type="entry name" value="LIPID PHOSPHATE PHOSPHATASE"/>
    <property type="match status" value="1"/>
</dbReference>
<comment type="subcellular location">
    <subcellularLocation>
        <location evidence="1">Membrane</location>
        <topology evidence="1">Multi-pass membrane protein</topology>
    </subcellularLocation>
</comment>
<feature type="transmembrane region" description="Helical" evidence="7">
    <location>
        <begin position="210"/>
        <end position="229"/>
    </location>
</feature>
<feature type="region of interest" description="Disordered" evidence="6">
    <location>
        <begin position="272"/>
        <end position="313"/>
    </location>
</feature>
<protein>
    <submittedName>
        <fullName evidence="9">Related to DPP1-diacylglycerol pyrophosphate phosphatase</fullName>
    </submittedName>
</protein>
<evidence type="ECO:0000256" key="3">
    <source>
        <dbReference type="ARBA" id="ARBA00022692"/>
    </source>
</evidence>
<dbReference type="CDD" id="cd03390">
    <property type="entry name" value="PAP2_containing_1_like"/>
    <property type="match status" value="1"/>
</dbReference>
<feature type="transmembrane region" description="Helical" evidence="7">
    <location>
        <begin position="76"/>
        <end position="96"/>
    </location>
</feature>
<feature type="transmembrane region" description="Helical" evidence="7">
    <location>
        <begin position="108"/>
        <end position="125"/>
    </location>
</feature>
<dbReference type="FunCoup" id="G4TF46">
    <property type="interactions" value="53"/>
</dbReference>
<evidence type="ECO:0000256" key="5">
    <source>
        <dbReference type="ARBA" id="ARBA00023136"/>
    </source>
</evidence>
<dbReference type="OMA" id="CTPLIVI"/>
<dbReference type="GO" id="GO:0046839">
    <property type="term" value="P:phospholipid dephosphorylation"/>
    <property type="evidence" value="ECO:0007669"/>
    <property type="project" value="TreeGrafter"/>
</dbReference>
<evidence type="ECO:0000313" key="10">
    <source>
        <dbReference type="Proteomes" id="UP000007148"/>
    </source>
</evidence>
<dbReference type="SUPFAM" id="SSF48317">
    <property type="entry name" value="Acid phosphatase/Vanadium-dependent haloperoxidase"/>
    <property type="match status" value="1"/>
</dbReference>
<keyword evidence="4 7" id="KW-1133">Transmembrane helix</keyword>
<keyword evidence="10" id="KW-1185">Reference proteome</keyword>
<dbReference type="GO" id="GO:0008195">
    <property type="term" value="F:phosphatidate phosphatase activity"/>
    <property type="evidence" value="ECO:0007669"/>
    <property type="project" value="TreeGrafter"/>
</dbReference>
<dbReference type="GO" id="GO:0016020">
    <property type="term" value="C:membrane"/>
    <property type="evidence" value="ECO:0007669"/>
    <property type="project" value="UniProtKB-SubCell"/>
</dbReference>
<feature type="transmembrane region" description="Helical" evidence="7">
    <location>
        <begin position="235"/>
        <end position="253"/>
    </location>
</feature>
<reference evidence="9 10" key="1">
    <citation type="journal article" date="2011" name="PLoS Pathog.">
        <title>Endophytic Life Strategies Decoded by Genome and Transcriptome Analyses of the Mutualistic Root Symbiont Piriformospora indica.</title>
        <authorList>
            <person name="Zuccaro A."/>
            <person name="Lahrmann U."/>
            <person name="Guldener U."/>
            <person name="Langen G."/>
            <person name="Pfiffi S."/>
            <person name="Biedenkopf D."/>
            <person name="Wong P."/>
            <person name="Samans B."/>
            <person name="Grimm C."/>
            <person name="Basiewicz M."/>
            <person name="Murat C."/>
            <person name="Martin F."/>
            <person name="Kogel K.H."/>
        </authorList>
    </citation>
    <scope>NUCLEOTIDE SEQUENCE [LARGE SCALE GENOMIC DNA]</scope>
    <source>
        <strain evidence="9 10">DSM 11827</strain>
    </source>
</reference>
<proteinExistence type="inferred from homology"/>
<dbReference type="Proteomes" id="UP000007148">
    <property type="component" value="Unassembled WGS sequence"/>
</dbReference>
<evidence type="ECO:0000256" key="2">
    <source>
        <dbReference type="ARBA" id="ARBA00008816"/>
    </source>
</evidence>
<evidence type="ECO:0000256" key="7">
    <source>
        <dbReference type="SAM" id="Phobius"/>
    </source>
</evidence>
<gene>
    <name evidence="9" type="ORF">PIIN_03871</name>
</gene>
<organism evidence="9 10">
    <name type="scientific">Serendipita indica (strain DSM 11827)</name>
    <name type="common">Root endophyte fungus</name>
    <name type="synonym">Piriformospora indica</name>
    <dbReference type="NCBI Taxonomy" id="1109443"/>
    <lineage>
        <taxon>Eukaryota</taxon>
        <taxon>Fungi</taxon>
        <taxon>Dikarya</taxon>
        <taxon>Basidiomycota</taxon>
        <taxon>Agaricomycotina</taxon>
        <taxon>Agaricomycetes</taxon>
        <taxon>Sebacinales</taxon>
        <taxon>Serendipitaceae</taxon>
        <taxon>Serendipita</taxon>
    </lineage>
</organism>
<dbReference type="STRING" id="1109443.G4TF46"/>
<comment type="similarity">
    <text evidence="2">Belongs to the PA-phosphatase related phosphoesterase family.</text>
</comment>
<keyword evidence="3 7" id="KW-0812">Transmembrane</keyword>
<dbReference type="eggNOG" id="KOG3030">
    <property type="taxonomic scope" value="Eukaryota"/>
</dbReference>
<dbReference type="InParanoid" id="G4TF46"/>
<dbReference type="Gene3D" id="1.20.144.10">
    <property type="entry name" value="Phosphatidic acid phosphatase type 2/haloperoxidase"/>
    <property type="match status" value="1"/>
</dbReference>
<evidence type="ECO:0000259" key="8">
    <source>
        <dbReference type="SMART" id="SM00014"/>
    </source>
</evidence>
<feature type="domain" description="Phosphatidic acid phosphatase type 2/haloperoxidase" evidence="8">
    <location>
        <begin position="109"/>
        <end position="253"/>
    </location>
</feature>
<dbReference type="AlphaFoldDB" id="G4TF46"/>
<feature type="transmembrane region" description="Helical" evidence="7">
    <location>
        <begin position="177"/>
        <end position="198"/>
    </location>
</feature>
<dbReference type="Pfam" id="PF01569">
    <property type="entry name" value="PAP2"/>
    <property type="match status" value="1"/>
</dbReference>
<dbReference type="OrthoDB" id="8907274at2759"/>
<accession>G4TF46</accession>
<dbReference type="InterPro" id="IPR000326">
    <property type="entry name" value="PAP2/HPO"/>
</dbReference>
<dbReference type="GO" id="GO:0006644">
    <property type="term" value="P:phospholipid metabolic process"/>
    <property type="evidence" value="ECO:0007669"/>
    <property type="project" value="InterPro"/>
</dbReference>